<comment type="caution">
    <text evidence="2">The sequence shown here is derived from an EMBL/GenBank/DDBJ whole genome shotgun (WGS) entry which is preliminary data.</text>
</comment>
<organism evidence="2 3">
    <name type="scientific">Araneus ventricosus</name>
    <name type="common">Orbweaver spider</name>
    <name type="synonym">Epeira ventricosa</name>
    <dbReference type="NCBI Taxonomy" id="182803"/>
    <lineage>
        <taxon>Eukaryota</taxon>
        <taxon>Metazoa</taxon>
        <taxon>Ecdysozoa</taxon>
        <taxon>Arthropoda</taxon>
        <taxon>Chelicerata</taxon>
        <taxon>Arachnida</taxon>
        <taxon>Araneae</taxon>
        <taxon>Araneomorphae</taxon>
        <taxon>Entelegynae</taxon>
        <taxon>Araneoidea</taxon>
        <taxon>Araneidae</taxon>
        <taxon>Araneus</taxon>
    </lineage>
</organism>
<dbReference type="AlphaFoldDB" id="A0A4Y2PZV6"/>
<dbReference type="InterPro" id="IPR052709">
    <property type="entry name" value="Transposase-MT_Hybrid"/>
</dbReference>
<dbReference type="EMBL" id="BGPR01218219">
    <property type="protein sequence ID" value="GBN56791.1"/>
    <property type="molecule type" value="Genomic_DNA"/>
</dbReference>
<sequence length="219" mass="25519">MKRMGLSLQHLMRWQAEFVSFLRRIVTGDETWAHHVTRETKKASMSWRQPSSPPIRSSKLCHPRRKLRPQCFSTTRVCCRSITIRVERPRMLTVIATRRTSAQGISQETTRTALERCLVVARQRPAHTASVTHGMKQRFRWNALEHPTCSPDLVPSDFHLFGPLKKYLTGRHFGINADVQDAVVKCLRVLNPDFLRAGFDRLVSRWHKYFNNHGDYVEK</sequence>
<keyword evidence="3" id="KW-1185">Reference proteome</keyword>
<dbReference type="GO" id="GO:0003676">
    <property type="term" value="F:nucleic acid binding"/>
    <property type="evidence" value="ECO:0007669"/>
    <property type="project" value="InterPro"/>
</dbReference>
<dbReference type="PANTHER" id="PTHR46060:SF1">
    <property type="entry name" value="MARINER MOS1 TRANSPOSASE-LIKE PROTEIN"/>
    <property type="match status" value="1"/>
</dbReference>
<dbReference type="PANTHER" id="PTHR46060">
    <property type="entry name" value="MARINER MOS1 TRANSPOSASE-LIKE PROTEIN"/>
    <property type="match status" value="1"/>
</dbReference>
<accession>A0A4Y2PZV6</accession>
<dbReference type="EMBL" id="BGPR01217609">
    <property type="protein sequence ID" value="GBN55609.1"/>
    <property type="molecule type" value="Genomic_DNA"/>
</dbReference>
<dbReference type="Proteomes" id="UP000499080">
    <property type="component" value="Unassembled WGS sequence"/>
</dbReference>
<evidence type="ECO:0000313" key="3">
    <source>
        <dbReference type="Proteomes" id="UP000499080"/>
    </source>
</evidence>
<evidence type="ECO:0000313" key="2">
    <source>
        <dbReference type="EMBL" id="GBN56791.1"/>
    </source>
</evidence>
<protein>
    <recommendedName>
        <fullName evidence="4">Histone-lysine N-methyltransferase SETMAR</fullName>
    </recommendedName>
</protein>
<reference evidence="2 3" key="1">
    <citation type="journal article" date="2019" name="Sci. Rep.">
        <title>Orb-weaving spider Araneus ventricosus genome elucidates the spidroin gene catalogue.</title>
        <authorList>
            <person name="Kono N."/>
            <person name="Nakamura H."/>
            <person name="Ohtoshi R."/>
            <person name="Moran D.A.P."/>
            <person name="Shinohara A."/>
            <person name="Yoshida Y."/>
            <person name="Fujiwara M."/>
            <person name="Mori M."/>
            <person name="Tomita M."/>
            <person name="Arakawa K."/>
        </authorList>
    </citation>
    <scope>NUCLEOTIDE SEQUENCE [LARGE SCALE GENOMIC DNA]</scope>
</reference>
<proteinExistence type="predicted"/>
<name>A0A4Y2PZV6_ARAVE</name>
<evidence type="ECO:0008006" key="4">
    <source>
        <dbReference type="Google" id="ProtNLM"/>
    </source>
</evidence>
<dbReference type="InterPro" id="IPR036397">
    <property type="entry name" value="RNaseH_sf"/>
</dbReference>
<dbReference type="OrthoDB" id="6432034at2759"/>
<evidence type="ECO:0000313" key="1">
    <source>
        <dbReference type="EMBL" id="GBN55609.1"/>
    </source>
</evidence>
<gene>
    <name evidence="2" type="ORF">AVEN_218871_1</name>
    <name evidence="1" type="ORF">AVEN_90438_1</name>
</gene>
<dbReference type="Gene3D" id="3.30.420.10">
    <property type="entry name" value="Ribonuclease H-like superfamily/Ribonuclease H"/>
    <property type="match status" value="1"/>
</dbReference>